<name>A0A6B9XPM2_PICSI</name>
<evidence type="ECO:0000313" key="1">
    <source>
        <dbReference type="EMBL" id="QHR89874.1"/>
    </source>
</evidence>
<protein>
    <submittedName>
        <fullName evidence="1">Uncharacterized protein</fullName>
    </submittedName>
</protein>
<dbReference type="EMBL" id="MK697699">
    <property type="protein sequence ID" value="QHR89874.1"/>
    <property type="molecule type" value="Genomic_DNA"/>
</dbReference>
<proteinExistence type="predicted"/>
<organism evidence="1">
    <name type="scientific">Picea sitchensis</name>
    <name type="common">Sitka spruce</name>
    <name type="synonym">Pinus sitchensis</name>
    <dbReference type="NCBI Taxonomy" id="3332"/>
    <lineage>
        <taxon>Eukaryota</taxon>
        <taxon>Viridiplantae</taxon>
        <taxon>Streptophyta</taxon>
        <taxon>Embryophyta</taxon>
        <taxon>Tracheophyta</taxon>
        <taxon>Spermatophyta</taxon>
        <taxon>Pinopsida</taxon>
        <taxon>Pinidae</taxon>
        <taxon>Conifers I</taxon>
        <taxon>Pinales</taxon>
        <taxon>Pinaceae</taxon>
        <taxon>Picea</taxon>
    </lineage>
</organism>
<geneLocation type="mitochondrion" evidence="1"/>
<dbReference type="AlphaFoldDB" id="A0A6B9XPM2"/>
<keyword evidence="1" id="KW-0496">Mitochondrion</keyword>
<gene>
    <name evidence="1" type="primary">orf03919</name>
    <name evidence="1" type="ORF">Q903MT_gene3896</name>
</gene>
<sequence length="80" mass="9064">MVSSYQGCGIFLCSVGLPDTIYTTESMLGFCFHVMKIQSWRPSISHRTNAQGGLRRGNSVLKDTPQQNDANFYIGYRQQR</sequence>
<accession>A0A6B9XPM2</accession>
<reference evidence="1" key="1">
    <citation type="submission" date="2019-03" db="EMBL/GenBank/DDBJ databases">
        <title>Largest Complete Mitochondrial Genome of a Gymnosperm, Sitka Spruce (Picea sitchensis), Indicates Complex Physical Structure.</title>
        <authorList>
            <person name="Jackman S.D."/>
            <person name="Coombe L."/>
            <person name="Warren R."/>
            <person name="Kirk H."/>
            <person name="Trinh E."/>
            <person name="McLeod T."/>
            <person name="Pleasance S."/>
            <person name="Pandoh P."/>
            <person name="Zhao Y."/>
            <person name="Coope R."/>
            <person name="Bousquet J."/>
            <person name="Bohlmann J.C."/>
            <person name="Jones S.J.M."/>
            <person name="Birol I."/>
        </authorList>
    </citation>
    <scope>NUCLEOTIDE SEQUENCE</scope>
    <source>
        <strain evidence="1">Q903</strain>
    </source>
</reference>